<name>A0ABT8AYX2_9HYPH</name>
<sequence length="83" mass="9465">MVEERRGRPRRDVFRLGELLPDGALTPIDCLVRNASEIGALIEVKDTAGLPQTFWLNVECLRMNKRCVVVRQTKHLFGVTFVI</sequence>
<reference evidence="2" key="1">
    <citation type="journal article" date="2019" name="Int. J. Syst. Evol. Microbiol.">
        <title>The Global Catalogue of Microorganisms (GCM) 10K type strain sequencing project: providing services to taxonomists for standard genome sequencing and annotation.</title>
        <authorList>
            <consortium name="The Broad Institute Genomics Platform"/>
            <consortium name="The Broad Institute Genome Sequencing Center for Infectious Disease"/>
            <person name="Wu L."/>
            <person name="Ma J."/>
        </authorList>
    </citation>
    <scope>NUCLEOTIDE SEQUENCE [LARGE SCALE GENOMIC DNA]</scope>
    <source>
        <strain evidence="2">CECT 7806</strain>
    </source>
</reference>
<dbReference type="EMBL" id="JAUFPT010000111">
    <property type="protein sequence ID" value="MDN3574661.1"/>
    <property type="molecule type" value="Genomic_DNA"/>
</dbReference>
<protein>
    <submittedName>
        <fullName evidence="1">PilZ domain-containing protein</fullName>
    </submittedName>
</protein>
<comment type="caution">
    <text evidence="1">The sequence shown here is derived from an EMBL/GenBank/DDBJ whole genome shotgun (WGS) entry which is preliminary data.</text>
</comment>
<proteinExistence type="predicted"/>
<organism evidence="1 2">
    <name type="scientific">Methylobacterium longum</name>
    <dbReference type="NCBI Taxonomy" id="767694"/>
    <lineage>
        <taxon>Bacteria</taxon>
        <taxon>Pseudomonadati</taxon>
        <taxon>Pseudomonadota</taxon>
        <taxon>Alphaproteobacteria</taxon>
        <taxon>Hyphomicrobiales</taxon>
        <taxon>Methylobacteriaceae</taxon>
        <taxon>Methylobacterium</taxon>
    </lineage>
</organism>
<keyword evidence="2" id="KW-1185">Reference proteome</keyword>
<evidence type="ECO:0000313" key="1">
    <source>
        <dbReference type="EMBL" id="MDN3574661.1"/>
    </source>
</evidence>
<dbReference type="RefSeq" id="WP_238291395.1">
    <property type="nucleotide sequence ID" value="NZ_BPQS01000037.1"/>
</dbReference>
<evidence type="ECO:0000313" key="2">
    <source>
        <dbReference type="Proteomes" id="UP001244297"/>
    </source>
</evidence>
<gene>
    <name evidence="1" type="ORF">QWZ18_29195</name>
</gene>
<dbReference type="Proteomes" id="UP001244297">
    <property type="component" value="Unassembled WGS sequence"/>
</dbReference>
<accession>A0ABT8AYX2</accession>